<dbReference type="Pfam" id="PF04203">
    <property type="entry name" value="Sortase"/>
    <property type="match status" value="1"/>
</dbReference>
<evidence type="ECO:0008006" key="3">
    <source>
        <dbReference type="Google" id="ProtNLM"/>
    </source>
</evidence>
<evidence type="ECO:0000313" key="2">
    <source>
        <dbReference type="EMBL" id="SVA45312.1"/>
    </source>
</evidence>
<dbReference type="InterPro" id="IPR005754">
    <property type="entry name" value="Sortase"/>
</dbReference>
<gene>
    <name evidence="2" type="ORF">METZ01_LOCUS98166</name>
</gene>
<dbReference type="NCBIfam" id="TIGR03784">
    <property type="entry name" value="marine_sortase"/>
    <property type="match status" value="1"/>
</dbReference>
<dbReference type="InterPro" id="IPR041999">
    <property type="entry name" value="Sortase_D_1"/>
</dbReference>
<reference evidence="2" key="1">
    <citation type="submission" date="2018-05" db="EMBL/GenBank/DDBJ databases">
        <authorList>
            <person name="Lanie J.A."/>
            <person name="Ng W.-L."/>
            <person name="Kazmierczak K.M."/>
            <person name="Andrzejewski T.M."/>
            <person name="Davidsen T.M."/>
            <person name="Wayne K.J."/>
            <person name="Tettelin H."/>
            <person name="Glass J.I."/>
            <person name="Rusch D."/>
            <person name="Podicherti R."/>
            <person name="Tsui H.-C.T."/>
            <person name="Winkler M.E."/>
        </authorList>
    </citation>
    <scope>NUCLEOTIDE SEQUENCE</scope>
</reference>
<dbReference type="CDD" id="cd05828">
    <property type="entry name" value="Sortase_D_1"/>
    <property type="match status" value="1"/>
</dbReference>
<protein>
    <recommendedName>
        <fullName evidence="3">Sortase family protein</fullName>
    </recommendedName>
</protein>
<dbReference type="Gene3D" id="2.40.260.10">
    <property type="entry name" value="Sortase"/>
    <property type="match status" value="1"/>
</dbReference>
<keyword evidence="1" id="KW-0378">Hydrolase</keyword>
<dbReference type="GO" id="GO:0016787">
    <property type="term" value="F:hydrolase activity"/>
    <property type="evidence" value="ECO:0007669"/>
    <property type="project" value="UniProtKB-KW"/>
</dbReference>
<dbReference type="InterPro" id="IPR023365">
    <property type="entry name" value="Sortase_dom-sf"/>
</dbReference>
<organism evidence="2">
    <name type="scientific">marine metagenome</name>
    <dbReference type="NCBI Taxonomy" id="408172"/>
    <lineage>
        <taxon>unclassified sequences</taxon>
        <taxon>metagenomes</taxon>
        <taxon>ecological metagenomes</taxon>
    </lineage>
</organism>
<dbReference type="InterPro" id="IPR022445">
    <property type="entry name" value="Sortase_proteobact_type"/>
</dbReference>
<sequence>MAQYLINDAWNDSIRTGEIQKPWGWADMHPVMKLSSKKHNKNLIVLSGDKGNSLAFAPGYNTHSFKPGLGGTTIISAHRDTHFRFLEDVSLDDVFEVTDRNNKTTSYVVNDIRIIDSDQQDLAVHQNQAEIKLITCYPFDAPIAGGPLRYIVTAKLI</sequence>
<evidence type="ECO:0000256" key="1">
    <source>
        <dbReference type="ARBA" id="ARBA00022801"/>
    </source>
</evidence>
<accession>A0A381VYL9</accession>
<dbReference type="SUPFAM" id="SSF63817">
    <property type="entry name" value="Sortase"/>
    <property type="match status" value="1"/>
</dbReference>
<proteinExistence type="predicted"/>
<dbReference type="EMBL" id="UINC01010162">
    <property type="protein sequence ID" value="SVA45312.1"/>
    <property type="molecule type" value="Genomic_DNA"/>
</dbReference>
<dbReference type="AlphaFoldDB" id="A0A381VYL9"/>
<name>A0A381VYL9_9ZZZZ</name>